<organism evidence="1 2">
    <name type="scientific">Morganella morganii</name>
    <name type="common">Proteus morganii</name>
    <dbReference type="NCBI Taxonomy" id="582"/>
    <lineage>
        <taxon>Bacteria</taxon>
        <taxon>Pseudomonadati</taxon>
        <taxon>Pseudomonadota</taxon>
        <taxon>Gammaproteobacteria</taxon>
        <taxon>Enterobacterales</taxon>
        <taxon>Morganellaceae</taxon>
        <taxon>Morganella</taxon>
    </lineage>
</organism>
<gene>
    <name evidence="1" type="ORF">OSC06_14765</name>
</gene>
<sequence>MQPGAIAQSLVNKTPVSQITAENRNIFQTAADKFVAVVNSCKTFSTGCSTQKDHNIMKACGALLAQTLVKQECYTEGFTGGCVKQLDMALPDKIFARSETGVPGSASVSRLSALKASECSAQELYDMLSKQLHKPDTAPEMQEKIRAVLEMAEKGADSKSVRGTEFAEIAERYADNIRRDVISDILLADDINNMEHGPVLKMADVIRLRSMKDS</sequence>
<dbReference type="EMBL" id="JAPKIY010000025">
    <property type="protein sequence ID" value="MDS0899231.1"/>
    <property type="molecule type" value="Genomic_DNA"/>
</dbReference>
<dbReference type="AlphaFoldDB" id="A0AAE4JPV3"/>
<evidence type="ECO:0000313" key="2">
    <source>
        <dbReference type="Proteomes" id="UP001182247"/>
    </source>
</evidence>
<reference evidence="1" key="1">
    <citation type="submission" date="2023-02" db="EMBL/GenBank/DDBJ databases">
        <title>Detection, antimicrobial susceptibility and genomic characterization of NDM-producing species of Morganellaceae, Yersiniaceae, and Enterobacteriaceae other than Klebsiella.</title>
        <authorList>
            <person name="Camargo C.H."/>
            <person name="Sacchi C.T."/>
            <person name="Campos K.R."/>
        </authorList>
    </citation>
    <scope>NUCLEOTIDE SEQUENCE</scope>
    <source>
        <strain evidence="1">1189_21</strain>
    </source>
</reference>
<dbReference type="RefSeq" id="WP_036425160.1">
    <property type="nucleotide sequence ID" value="NZ_CAXOML010000011.1"/>
</dbReference>
<evidence type="ECO:0000313" key="1">
    <source>
        <dbReference type="EMBL" id="MDS0899231.1"/>
    </source>
</evidence>
<protein>
    <submittedName>
        <fullName evidence="1">Uncharacterized protein</fullName>
    </submittedName>
</protein>
<comment type="caution">
    <text evidence="1">The sequence shown here is derived from an EMBL/GenBank/DDBJ whole genome shotgun (WGS) entry which is preliminary data.</text>
</comment>
<dbReference type="Proteomes" id="UP001182247">
    <property type="component" value="Unassembled WGS sequence"/>
</dbReference>
<name>A0AAE4JPV3_MORMO</name>
<proteinExistence type="predicted"/>
<accession>A0AAE4JPV3</accession>